<sequence length="760" mass="86003">MSFSIHLNVHFLCSSLRLSRRPASNFKGWTWISTMASLGSDHLSPPTGLLSPPEDIPSVFLLMKCESMKQLKQIHSHMITTGLILNPPQQNRIIAFCCTHEAGDMDYARLVFDTIQEPNLYIWNTMIKGYSRSKLSNYAALMYLEMSRKGVKPDSYTFPILLKAFSREIALCCGEELHAQILKLGFDSNAFVQNALVHMHLLCGQIETARVVFDNCSKRNVVSWNAMISGYNKSKSFEESLKLFNEMEKMRVLPTPATLVSVLSACTKLMDLEIGIQVHRYIKDRKVEPNLTLENALISVYAACGEMDAALELFKSMKIRDVVSWTAMVTGFTNSAQLDKAQEFFDQMPERDIISWTAMIDGYVRANRFREAMRIFSEMQAANVRPDKFTMVSILTVCAHLGALEAGEWLRVYIDKNKIKADIFVRNALIDMYSKCGNIDSAQKIFQEMPQKDKFTWTAMIVGLAVNGHGEEALDLFHEMLRSSVKPDEVTYIGVLCACTHGGLVDKGRELFSRMTTFHGIEPNVTHYGCMVDLLGRAGHLIEAQELIKNMPMKPNSIVWGALLGACRVHKDAELAEIAVKHLLELEPENGAVYVLLSNIYAACNRWGDVREVRKMMMDRKIKKTPGCSLIEMNGVVHEFVAGDQSHPQSSEIYSKLDKMAQDLKLAGYVPNTTEVFLDIGEEEKENALHQHSEKLAIAFGMISSPPGATIRITKNLRMCIDCHHVAKLISRLYDRKLIVRDKTRFHHFRQGFCSCKDYW</sequence>
<dbReference type="SUPFAM" id="SSF48452">
    <property type="entry name" value="TPR-like"/>
    <property type="match status" value="1"/>
</dbReference>
<organism evidence="3 4">
    <name type="scientific">Nelumbo nucifera</name>
    <name type="common">Sacred lotus</name>
    <dbReference type="NCBI Taxonomy" id="4432"/>
    <lineage>
        <taxon>Eukaryota</taxon>
        <taxon>Viridiplantae</taxon>
        <taxon>Streptophyta</taxon>
        <taxon>Embryophyta</taxon>
        <taxon>Tracheophyta</taxon>
        <taxon>Spermatophyta</taxon>
        <taxon>Magnoliopsida</taxon>
        <taxon>Proteales</taxon>
        <taxon>Nelumbonaceae</taxon>
        <taxon>Nelumbo</taxon>
    </lineage>
</organism>
<dbReference type="InterPro" id="IPR046960">
    <property type="entry name" value="PPR_At4g14850-like_plant"/>
</dbReference>
<dbReference type="RefSeq" id="XP_010254277.1">
    <property type="nucleotide sequence ID" value="XM_010255975.2"/>
</dbReference>
<dbReference type="InterPro" id="IPR032867">
    <property type="entry name" value="DYW_dom"/>
</dbReference>
<dbReference type="FunFam" id="1.25.40.10:FF:000348">
    <property type="entry name" value="Pentatricopeptide repeat-containing protein chloroplastic"/>
    <property type="match status" value="1"/>
</dbReference>
<dbReference type="Pfam" id="PF13041">
    <property type="entry name" value="PPR_2"/>
    <property type="match status" value="4"/>
</dbReference>
<comment type="similarity">
    <text evidence="1">Belongs to the PPR family. PCMP-H subfamily.</text>
</comment>
<dbReference type="AlphaFoldDB" id="A0A1U7ZQR7"/>
<dbReference type="PROSITE" id="PS51375">
    <property type="entry name" value="PPR"/>
    <property type="match status" value="6"/>
</dbReference>
<dbReference type="OMA" id="DCHHVAK"/>
<dbReference type="InterPro" id="IPR011990">
    <property type="entry name" value="TPR-like_helical_dom_sf"/>
</dbReference>
<dbReference type="FunFam" id="1.25.40.10:FF:002148">
    <property type="entry name" value="Pentatricopeptide repeat-containing protein At2g29760, chloroplastic"/>
    <property type="match status" value="1"/>
</dbReference>
<reference evidence="4" key="1">
    <citation type="submission" date="2025-08" db="UniProtKB">
        <authorList>
            <consortium name="RefSeq"/>
        </authorList>
    </citation>
    <scope>IDENTIFICATION</scope>
</reference>
<dbReference type="GO" id="GO:0008270">
    <property type="term" value="F:zinc ion binding"/>
    <property type="evidence" value="ECO:0007669"/>
    <property type="project" value="InterPro"/>
</dbReference>
<evidence type="ECO:0000313" key="4">
    <source>
        <dbReference type="RefSeq" id="XP_010254277.1"/>
    </source>
</evidence>
<dbReference type="Gene3D" id="1.25.40.10">
    <property type="entry name" value="Tetratricopeptide repeat domain"/>
    <property type="match status" value="5"/>
</dbReference>
<dbReference type="PANTHER" id="PTHR47926">
    <property type="entry name" value="PENTATRICOPEPTIDE REPEAT-CONTAINING PROTEIN"/>
    <property type="match status" value="1"/>
</dbReference>
<dbReference type="GO" id="GO:0009451">
    <property type="term" value="P:RNA modification"/>
    <property type="evidence" value="ECO:0007669"/>
    <property type="project" value="InterPro"/>
</dbReference>
<dbReference type="GO" id="GO:0003723">
    <property type="term" value="F:RNA binding"/>
    <property type="evidence" value="ECO:0007669"/>
    <property type="project" value="InterPro"/>
</dbReference>
<dbReference type="Pfam" id="PF01535">
    <property type="entry name" value="PPR"/>
    <property type="match status" value="3"/>
</dbReference>
<accession>A0A1U7ZQR7</accession>
<keyword evidence="2" id="KW-0677">Repeat</keyword>
<dbReference type="KEGG" id="nnu:104595298"/>
<dbReference type="eggNOG" id="KOG4197">
    <property type="taxonomic scope" value="Eukaryota"/>
</dbReference>
<dbReference type="PANTHER" id="PTHR47926:SF492">
    <property type="entry name" value="DYW DOMAIN-CONTAINING PROTEIN"/>
    <property type="match status" value="1"/>
</dbReference>
<keyword evidence="3" id="KW-1185">Reference proteome</keyword>
<evidence type="ECO:0000256" key="1">
    <source>
        <dbReference type="ARBA" id="ARBA00006643"/>
    </source>
</evidence>
<dbReference type="InterPro" id="IPR046849">
    <property type="entry name" value="E2_motif"/>
</dbReference>
<dbReference type="Pfam" id="PF14432">
    <property type="entry name" value="DYW_deaminase"/>
    <property type="match status" value="1"/>
</dbReference>
<dbReference type="InterPro" id="IPR046848">
    <property type="entry name" value="E_motif"/>
</dbReference>
<dbReference type="Proteomes" id="UP000189703">
    <property type="component" value="Unplaced"/>
</dbReference>
<proteinExistence type="inferred from homology"/>
<evidence type="ECO:0000256" key="2">
    <source>
        <dbReference type="ARBA" id="ARBA00022737"/>
    </source>
</evidence>
<dbReference type="OrthoDB" id="185373at2759"/>
<dbReference type="Pfam" id="PF20430">
    <property type="entry name" value="Eplus_motif"/>
    <property type="match status" value="1"/>
</dbReference>
<protein>
    <submittedName>
        <fullName evidence="4">Pentatricopeptide repeat-containing protein At3g15930</fullName>
    </submittedName>
</protein>
<name>A0A1U7ZQR7_NELNU</name>
<dbReference type="Pfam" id="PF20431">
    <property type="entry name" value="E_motif"/>
    <property type="match status" value="1"/>
</dbReference>
<evidence type="ECO:0000313" key="3">
    <source>
        <dbReference type="Proteomes" id="UP000189703"/>
    </source>
</evidence>
<gene>
    <name evidence="4" type="primary">LOC104595298</name>
</gene>
<dbReference type="FunFam" id="1.25.40.10:FF:000470">
    <property type="entry name" value="Pentatricopeptide repeat-containing protein At5g66520"/>
    <property type="match status" value="1"/>
</dbReference>
<dbReference type="NCBIfam" id="TIGR00756">
    <property type="entry name" value="PPR"/>
    <property type="match status" value="6"/>
</dbReference>
<dbReference type="GeneID" id="104595298"/>
<dbReference type="InterPro" id="IPR002885">
    <property type="entry name" value="PPR_rpt"/>
</dbReference>